<feature type="signal peptide" evidence="2">
    <location>
        <begin position="1"/>
        <end position="21"/>
    </location>
</feature>
<dbReference type="PATRIC" id="fig|1333534.5.peg.1017"/>
<dbReference type="RefSeq" id="WP_025698009.1">
    <property type="nucleotide sequence ID" value="NZ_ASQQ01000555.1"/>
</dbReference>
<gene>
    <name evidence="3" type="ORF">VK70_04645</name>
</gene>
<reference evidence="3 4" key="2">
    <citation type="journal article" date="2016" name="Genome Announc.">
        <title>Genome Sequence of a Gram-Positive Diazotroph, Paenibacillus durus Type Strain ATCC 35681.</title>
        <authorList>
            <person name="Halim M.A."/>
            <person name="Rahman A.Y."/>
            <person name="Sim K.S."/>
            <person name="Yam H.C."/>
            <person name="Rahim A.A."/>
            <person name="Ghazali A.H."/>
            <person name="Najimudin N."/>
        </authorList>
    </citation>
    <scope>NUCLEOTIDE SEQUENCE [LARGE SCALE GENOMIC DNA]</scope>
    <source>
        <strain evidence="3 4">ATCC 35681</strain>
    </source>
</reference>
<protein>
    <recommendedName>
        <fullName evidence="5">Lipoprotein</fullName>
    </recommendedName>
</protein>
<proteinExistence type="predicted"/>
<feature type="compositionally biased region" description="Low complexity" evidence="1">
    <location>
        <begin position="32"/>
        <end position="44"/>
    </location>
</feature>
<organism evidence="3 4">
    <name type="scientific">Paenibacillus durus ATCC 35681</name>
    <dbReference type="NCBI Taxonomy" id="1333534"/>
    <lineage>
        <taxon>Bacteria</taxon>
        <taxon>Bacillati</taxon>
        <taxon>Bacillota</taxon>
        <taxon>Bacilli</taxon>
        <taxon>Bacillales</taxon>
        <taxon>Paenibacillaceae</taxon>
        <taxon>Paenibacillus</taxon>
    </lineage>
</organism>
<keyword evidence="2" id="KW-0732">Signal</keyword>
<accession>A0A0F7F7F6</accession>
<feature type="chain" id="PRO_5038333090" description="Lipoprotein" evidence="2">
    <location>
        <begin position="22"/>
        <end position="245"/>
    </location>
</feature>
<dbReference type="AlphaFoldDB" id="A0A0F7F7F6"/>
<dbReference type="Proteomes" id="UP000034189">
    <property type="component" value="Chromosome"/>
</dbReference>
<evidence type="ECO:0000256" key="1">
    <source>
        <dbReference type="SAM" id="MobiDB-lite"/>
    </source>
</evidence>
<evidence type="ECO:0008006" key="5">
    <source>
        <dbReference type="Google" id="ProtNLM"/>
    </source>
</evidence>
<reference evidence="3 4" key="1">
    <citation type="submission" date="2015-03" db="EMBL/GenBank/DDBJ databases">
        <authorList>
            <person name="Abdul Halim M."/>
        </authorList>
    </citation>
    <scope>NUCLEOTIDE SEQUENCE [LARGE SCALE GENOMIC DNA]</scope>
    <source>
        <strain evidence="3 4">ATCC 35681</strain>
    </source>
</reference>
<evidence type="ECO:0000256" key="2">
    <source>
        <dbReference type="SAM" id="SignalP"/>
    </source>
</evidence>
<dbReference type="EMBL" id="CP011114">
    <property type="protein sequence ID" value="AKG33953.1"/>
    <property type="molecule type" value="Genomic_DNA"/>
</dbReference>
<dbReference type="OrthoDB" id="2628816at2"/>
<feature type="region of interest" description="Disordered" evidence="1">
    <location>
        <begin position="32"/>
        <end position="51"/>
    </location>
</feature>
<evidence type="ECO:0000313" key="4">
    <source>
        <dbReference type="Proteomes" id="UP000034189"/>
    </source>
</evidence>
<sequence length="245" mass="26901">MRIKMALMVTILALLSACVNSVDKENLAIHVNNDTTTSSPNSSSMATEAKREDNSIRAIGTNQDGRLLVKPASQANVATLGASSCLGVDSDLRWLGDYEMLWEPTSGGASRKVMTFPIDFEIVQPSDVPVKMQKFTLGTTDLFAYVPRYTDCHALETYLFGINGGKAFPITFEMKPGQIWTNIGQLPHHPFQVSNGELTITGGYAAGQDFIDVYHFYYDSKKHSMILKKTDQVKPNDLTGSLPTP</sequence>
<dbReference type="PROSITE" id="PS51257">
    <property type="entry name" value="PROKAR_LIPOPROTEIN"/>
    <property type="match status" value="1"/>
</dbReference>
<dbReference type="HOGENOM" id="CLU_1132732_0_0_9"/>
<name>A0A0F7F7F6_PAEDU</name>
<evidence type="ECO:0000313" key="3">
    <source>
        <dbReference type="EMBL" id="AKG33953.1"/>
    </source>
</evidence>